<evidence type="ECO:0000256" key="3">
    <source>
        <dbReference type="ARBA" id="ARBA00022475"/>
    </source>
</evidence>
<dbReference type="Proteomes" id="UP000649617">
    <property type="component" value="Unassembled WGS sequence"/>
</dbReference>
<feature type="transmembrane region" description="Helical" evidence="5">
    <location>
        <begin position="144"/>
        <end position="165"/>
    </location>
</feature>
<evidence type="ECO:0000256" key="2">
    <source>
        <dbReference type="ARBA" id="ARBA00022448"/>
    </source>
</evidence>
<keyword evidence="5" id="KW-0472">Membrane</keyword>
<dbReference type="OrthoDB" id="434726at2759"/>
<gene>
    <name evidence="6" type="primary">Pdk1</name>
    <name evidence="6" type="ORF">SPIL2461_LOCUS22976</name>
</gene>
<evidence type="ECO:0000313" key="7">
    <source>
        <dbReference type="Proteomes" id="UP000649617"/>
    </source>
</evidence>
<keyword evidence="5" id="KW-1133">Transmembrane helix</keyword>
<keyword evidence="2" id="KW-0813">Transport</keyword>
<dbReference type="EMBL" id="CAJNIZ010047801">
    <property type="protein sequence ID" value="CAE7776096.1"/>
    <property type="molecule type" value="Genomic_DNA"/>
</dbReference>
<dbReference type="InterPro" id="IPR051084">
    <property type="entry name" value="H+-coupled_symporters"/>
</dbReference>
<accession>A0A812YC29</accession>
<comment type="subcellular location">
    <subcellularLocation>
        <location evidence="1">Cell membrane</location>
        <topology evidence="1">Multi-pass membrane protein</topology>
    </subcellularLocation>
</comment>
<dbReference type="InterPro" id="IPR036259">
    <property type="entry name" value="MFS_trans_sf"/>
</dbReference>
<protein>
    <submittedName>
        <fullName evidence="6">Pdk1 protein</fullName>
    </submittedName>
</protein>
<reference evidence="6" key="1">
    <citation type="submission" date="2021-02" db="EMBL/GenBank/DDBJ databases">
        <authorList>
            <person name="Dougan E. K."/>
            <person name="Rhodes N."/>
            <person name="Thang M."/>
            <person name="Chan C."/>
        </authorList>
    </citation>
    <scope>NUCLEOTIDE SEQUENCE</scope>
</reference>
<feature type="transmembrane region" description="Helical" evidence="5">
    <location>
        <begin position="20"/>
        <end position="40"/>
    </location>
</feature>
<evidence type="ECO:0000256" key="5">
    <source>
        <dbReference type="SAM" id="Phobius"/>
    </source>
</evidence>
<name>A0A812YC29_SYMPI</name>
<keyword evidence="3" id="KW-1003">Cell membrane</keyword>
<sequence>MVWTNSFLKKHGASPNAVMSAGICARFLQMVVSFFVGWLADIYGVAFVTLLSGAVLGCAGFPLFILLATYPDSLINLFLTYSIGYGLIGAMVGTVVFMYCAELFPTSVRNLGVGISYNVGFGLFGGFAPLVAEASLQWSVYGPGLLLSGAGLITFLSVATSVMGLRAGKLKLAYLRPELYCRGFARVDRKAPDFPNVVVPPAVDCEKVAGM</sequence>
<proteinExistence type="predicted"/>
<keyword evidence="7" id="KW-1185">Reference proteome</keyword>
<comment type="caution">
    <text evidence="6">The sequence shown here is derived from an EMBL/GenBank/DDBJ whole genome shotgun (WGS) entry which is preliminary data.</text>
</comment>
<dbReference type="PANTHER" id="PTHR43528">
    <property type="entry name" value="ALPHA-KETOGLUTARATE PERMEASE"/>
    <property type="match status" value="1"/>
</dbReference>
<organism evidence="6 7">
    <name type="scientific">Symbiodinium pilosum</name>
    <name type="common">Dinoflagellate</name>
    <dbReference type="NCBI Taxonomy" id="2952"/>
    <lineage>
        <taxon>Eukaryota</taxon>
        <taxon>Sar</taxon>
        <taxon>Alveolata</taxon>
        <taxon>Dinophyceae</taxon>
        <taxon>Suessiales</taxon>
        <taxon>Symbiodiniaceae</taxon>
        <taxon>Symbiodinium</taxon>
    </lineage>
</organism>
<dbReference type="AlphaFoldDB" id="A0A812YC29"/>
<evidence type="ECO:0000313" key="6">
    <source>
        <dbReference type="EMBL" id="CAE7776096.1"/>
    </source>
</evidence>
<dbReference type="SUPFAM" id="SSF103473">
    <property type="entry name" value="MFS general substrate transporter"/>
    <property type="match status" value="1"/>
</dbReference>
<dbReference type="PANTHER" id="PTHR43528:SF1">
    <property type="entry name" value="ALPHA-KETOGLUTARATE PERMEASE"/>
    <property type="match status" value="1"/>
</dbReference>
<feature type="transmembrane region" description="Helical" evidence="5">
    <location>
        <begin position="47"/>
        <end position="68"/>
    </location>
</feature>
<keyword evidence="4" id="KW-0769">Symport</keyword>
<dbReference type="GO" id="GO:0015293">
    <property type="term" value="F:symporter activity"/>
    <property type="evidence" value="ECO:0007669"/>
    <property type="project" value="UniProtKB-KW"/>
</dbReference>
<feature type="transmembrane region" description="Helical" evidence="5">
    <location>
        <begin position="74"/>
        <end position="99"/>
    </location>
</feature>
<dbReference type="GO" id="GO:0005886">
    <property type="term" value="C:plasma membrane"/>
    <property type="evidence" value="ECO:0007669"/>
    <property type="project" value="UniProtKB-SubCell"/>
</dbReference>
<evidence type="ECO:0000256" key="1">
    <source>
        <dbReference type="ARBA" id="ARBA00004651"/>
    </source>
</evidence>
<feature type="transmembrane region" description="Helical" evidence="5">
    <location>
        <begin position="111"/>
        <end position="132"/>
    </location>
</feature>
<dbReference type="Gene3D" id="1.20.1250.20">
    <property type="entry name" value="MFS general substrate transporter like domains"/>
    <property type="match status" value="1"/>
</dbReference>
<keyword evidence="5" id="KW-0812">Transmembrane</keyword>
<evidence type="ECO:0000256" key="4">
    <source>
        <dbReference type="ARBA" id="ARBA00022847"/>
    </source>
</evidence>